<dbReference type="GO" id="GO:0004519">
    <property type="term" value="F:endonuclease activity"/>
    <property type="evidence" value="ECO:0007669"/>
    <property type="project" value="UniProtKB-KW"/>
</dbReference>
<dbReference type="Pfam" id="PF03851">
    <property type="entry name" value="UvdE"/>
    <property type="match status" value="1"/>
</dbReference>
<proteinExistence type="predicted"/>
<dbReference type="AlphaFoldDB" id="A0A402BK12"/>
<evidence type="ECO:0000256" key="5">
    <source>
        <dbReference type="ARBA" id="ARBA00022801"/>
    </source>
</evidence>
<evidence type="ECO:0000256" key="4">
    <source>
        <dbReference type="ARBA" id="ARBA00022769"/>
    </source>
</evidence>
<dbReference type="GO" id="GO:0006289">
    <property type="term" value="P:nucleotide-excision repair"/>
    <property type="evidence" value="ECO:0007669"/>
    <property type="project" value="InterPro"/>
</dbReference>
<dbReference type="GO" id="GO:0016787">
    <property type="term" value="F:hydrolase activity"/>
    <property type="evidence" value="ECO:0007669"/>
    <property type="project" value="UniProtKB-KW"/>
</dbReference>
<evidence type="ECO:0000256" key="3">
    <source>
        <dbReference type="ARBA" id="ARBA00022763"/>
    </source>
</evidence>
<dbReference type="InterPro" id="IPR036237">
    <property type="entry name" value="Xyl_isomerase-like_sf"/>
</dbReference>
<evidence type="ECO:0000313" key="7">
    <source>
        <dbReference type="EMBL" id="GCE31670.1"/>
    </source>
</evidence>
<sequence>MKLGYACINLSMKNTFRTLRLATLREQGLPYLQTLVDANMVLLAEILRWNHEHNVLMYRLSSDLVPFGSHDEVELTKIAFPLRHEIASLAQGMRLSTHPGQFTLPSADGEVWQRSVKDLHYHCYLMDILGIDGDIVLHGGGVYGDRGATAERIKRNLRSLPAEIQRRIRLENDERSWAVDELLPICEETGIPLIVDSLHHAINGKMPLANLPWVNIFATWQDRVPKLHYSEQDPTKRAGAHSSYVDVNAFSKFLASVPGSSYDVMLECKAKEQTLLKLRQELAILAREGSPEIATLINTKQIEGIYAAATL</sequence>
<gene>
    <name evidence="7" type="primary">uvsE</name>
    <name evidence="7" type="ORF">KDA_71540</name>
</gene>
<keyword evidence="2 7" id="KW-0255">Endonuclease</keyword>
<dbReference type="SUPFAM" id="SSF51658">
    <property type="entry name" value="Xylose isomerase-like"/>
    <property type="match status" value="1"/>
</dbReference>
<dbReference type="Gene3D" id="3.20.20.150">
    <property type="entry name" value="Divalent-metal-dependent TIM barrel enzymes"/>
    <property type="match status" value="1"/>
</dbReference>
<dbReference type="GO" id="GO:0009411">
    <property type="term" value="P:response to UV"/>
    <property type="evidence" value="ECO:0007669"/>
    <property type="project" value="InterPro"/>
</dbReference>
<evidence type="ECO:0000256" key="6">
    <source>
        <dbReference type="ARBA" id="ARBA00023204"/>
    </source>
</evidence>
<keyword evidence="8" id="KW-1185">Reference proteome</keyword>
<dbReference type="OrthoDB" id="9782576at2"/>
<keyword evidence="5" id="KW-0378">Hydrolase</keyword>
<keyword evidence="4" id="KW-0228">DNA excision</keyword>
<accession>A0A402BK12</accession>
<dbReference type="NCBIfam" id="TIGR00629">
    <property type="entry name" value="uvde"/>
    <property type="match status" value="1"/>
</dbReference>
<reference evidence="8" key="1">
    <citation type="submission" date="2018-12" db="EMBL/GenBank/DDBJ databases">
        <title>Tengunoibacter tsumagoiensis gen. nov., sp. nov., Dictyobacter kobayashii sp. nov., D. alpinus sp. nov., and D. joshuensis sp. nov. and description of Dictyobacteraceae fam. nov. within the order Ktedonobacterales isolated from Tengu-no-mugimeshi.</title>
        <authorList>
            <person name="Wang C.M."/>
            <person name="Zheng Y."/>
            <person name="Sakai Y."/>
            <person name="Toyoda A."/>
            <person name="Minakuchi Y."/>
            <person name="Abe K."/>
            <person name="Yokota A."/>
            <person name="Yabe S."/>
        </authorList>
    </citation>
    <scope>NUCLEOTIDE SEQUENCE [LARGE SCALE GENOMIC DNA]</scope>
    <source>
        <strain evidence="8">Uno16</strain>
    </source>
</reference>
<dbReference type="InterPro" id="IPR004601">
    <property type="entry name" value="UvdE"/>
</dbReference>
<evidence type="ECO:0000256" key="1">
    <source>
        <dbReference type="ARBA" id="ARBA00022722"/>
    </source>
</evidence>
<keyword evidence="3" id="KW-0227">DNA damage</keyword>
<protein>
    <submittedName>
        <fullName evidence="7">UV DNA damage endonuclease</fullName>
    </submittedName>
</protein>
<comment type="caution">
    <text evidence="7">The sequence shown here is derived from an EMBL/GenBank/DDBJ whole genome shotgun (WGS) entry which is preliminary data.</text>
</comment>
<keyword evidence="6" id="KW-0234">DNA repair</keyword>
<name>A0A402BK12_9CHLR</name>
<dbReference type="EMBL" id="BIFT01000002">
    <property type="protein sequence ID" value="GCE31670.1"/>
    <property type="molecule type" value="Genomic_DNA"/>
</dbReference>
<evidence type="ECO:0000256" key="2">
    <source>
        <dbReference type="ARBA" id="ARBA00022759"/>
    </source>
</evidence>
<dbReference type="PANTHER" id="PTHR31290:SF5">
    <property type="entry name" value="UV-DAMAGE ENDONUCLEASE"/>
    <property type="match status" value="1"/>
</dbReference>
<evidence type="ECO:0000313" key="8">
    <source>
        <dbReference type="Proteomes" id="UP000287171"/>
    </source>
</evidence>
<keyword evidence="1" id="KW-0540">Nuclease</keyword>
<dbReference type="RefSeq" id="WP_126631611.1">
    <property type="nucleotide sequence ID" value="NZ_BIFT01000002.1"/>
</dbReference>
<organism evidence="7 8">
    <name type="scientific">Dictyobacter alpinus</name>
    <dbReference type="NCBI Taxonomy" id="2014873"/>
    <lineage>
        <taxon>Bacteria</taxon>
        <taxon>Bacillati</taxon>
        <taxon>Chloroflexota</taxon>
        <taxon>Ktedonobacteria</taxon>
        <taxon>Ktedonobacterales</taxon>
        <taxon>Dictyobacteraceae</taxon>
        <taxon>Dictyobacter</taxon>
    </lineage>
</organism>
<dbReference type="PANTHER" id="PTHR31290">
    <property type="entry name" value="UV-DAMAGE ENDONUCLEASE"/>
    <property type="match status" value="1"/>
</dbReference>
<dbReference type="Proteomes" id="UP000287171">
    <property type="component" value="Unassembled WGS sequence"/>
</dbReference>